<sequence>MKDKITQQTKELQQSNGGHIFYEYQNIESYINNTVSYVLAGIEQGDYVIVIENDRLYPLIEEAIKMEVSKDDLHKIHRVNNFDFYCFKGDFNTETVISYFKKYVEPFLEKNISIRTWAHVEWADKEQLAYYVGEYEKEVDKTVIEFGLTTICAYDQIRVTDELRQTLLSCHRYYMTDNEVHCISKDLKPYRMLNDL</sequence>
<proteinExistence type="predicted"/>
<evidence type="ECO:0000313" key="3">
    <source>
        <dbReference type="Proteomes" id="UP000603641"/>
    </source>
</evidence>
<organism evidence="2 3">
    <name type="scientific">Fictibacillus norfolkensis</name>
    <dbReference type="NCBI Taxonomy" id="2762233"/>
    <lineage>
        <taxon>Bacteria</taxon>
        <taxon>Bacillati</taxon>
        <taxon>Bacillota</taxon>
        <taxon>Bacilli</taxon>
        <taxon>Bacillales</taxon>
        <taxon>Fictibacillaceae</taxon>
        <taxon>Fictibacillus</taxon>
    </lineage>
</organism>
<evidence type="ECO:0000259" key="1">
    <source>
        <dbReference type="Pfam" id="PF14417"/>
    </source>
</evidence>
<accession>A0ABR8SQS4</accession>
<dbReference type="Proteomes" id="UP000603641">
    <property type="component" value="Unassembled WGS sequence"/>
</dbReference>
<name>A0ABR8SQS4_9BACL</name>
<gene>
    <name evidence="2" type="ORF">H9648_17485</name>
</gene>
<dbReference type="InterPro" id="IPR025847">
    <property type="entry name" value="MEDS_domain"/>
</dbReference>
<reference evidence="2 3" key="1">
    <citation type="submission" date="2020-08" db="EMBL/GenBank/DDBJ databases">
        <title>A Genomic Blueprint of the Chicken Gut Microbiome.</title>
        <authorList>
            <person name="Gilroy R."/>
            <person name="Ravi A."/>
            <person name="Getino M."/>
            <person name="Pursley I."/>
            <person name="Horton D.L."/>
            <person name="Alikhan N.-F."/>
            <person name="Baker D."/>
            <person name="Gharbi K."/>
            <person name="Hall N."/>
            <person name="Watson M."/>
            <person name="Adriaenssens E.M."/>
            <person name="Foster-Nyarko E."/>
            <person name="Jarju S."/>
            <person name="Secka A."/>
            <person name="Antonio M."/>
            <person name="Oren A."/>
            <person name="Chaudhuri R."/>
            <person name="La Ragione R.M."/>
            <person name="Hildebrand F."/>
            <person name="Pallen M.J."/>
        </authorList>
    </citation>
    <scope>NUCLEOTIDE SEQUENCE [LARGE SCALE GENOMIC DNA]</scope>
    <source>
        <strain evidence="2 3">Sa2CUA10</strain>
    </source>
</reference>
<dbReference type="RefSeq" id="WP_191755088.1">
    <property type="nucleotide sequence ID" value="NZ_JACSQM010000010.1"/>
</dbReference>
<feature type="domain" description="MEDS" evidence="1">
    <location>
        <begin position="19"/>
        <end position="172"/>
    </location>
</feature>
<keyword evidence="3" id="KW-1185">Reference proteome</keyword>
<evidence type="ECO:0000313" key="2">
    <source>
        <dbReference type="EMBL" id="MBD7965858.1"/>
    </source>
</evidence>
<dbReference type="Pfam" id="PF14417">
    <property type="entry name" value="MEDS"/>
    <property type="match status" value="1"/>
</dbReference>
<comment type="caution">
    <text evidence="2">The sequence shown here is derived from an EMBL/GenBank/DDBJ whole genome shotgun (WGS) entry which is preliminary data.</text>
</comment>
<protein>
    <submittedName>
        <fullName evidence="2">MEDS domain-containing protein</fullName>
    </submittedName>
</protein>
<dbReference type="EMBL" id="JACSQM010000010">
    <property type="protein sequence ID" value="MBD7965858.1"/>
    <property type="molecule type" value="Genomic_DNA"/>
</dbReference>